<dbReference type="PROSITE" id="PS00211">
    <property type="entry name" value="ABC_TRANSPORTER_1"/>
    <property type="match status" value="1"/>
</dbReference>
<dbReference type="InterPro" id="IPR017871">
    <property type="entry name" value="ABC_transporter-like_CS"/>
</dbReference>
<dbReference type="GO" id="GO:0016887">
    <property type="term" value="F:ATP hydrolysis activity"/>
    <property type="evidence" value="ECO:0007669"/>
    <property type="project" value="InterPro"/>
</dbReference>
<sequence length="256" mass="28620">MKKSLMNSQPLITLSQINKFFDNDILALTNLNLTINAGEFVSLVGPSGCGKSTLLRIIAGLTNHNSGTVQWHNLTAQKNLSFVFQEPALMPWATVQENVRLPLKLARIPKNMADLAINKSLQLVGLEKFAQSYPRQLSGGMKMRVSIARTLVTSPMVLLMDEPFGSLDDITRTQLNVELLNLWSQQSWTIIFVTHNIYEAVYLSNRVVVMAPRPGRVVADIVIDQPYPRSEEFRTSLVYSQYCQQVAHELSSGIMG</sequence>
<accession>A0A1X4G9L1</accession>
<dbReference type="GO" id="GO:0005524">
    <property type="term" value="F:ATP binding"/>
    <property type="evidence" value="ECO:0007669"/>
    <property type="project" value="UniProtKB-KW"/>
</dbReference>
<protein>
    <submittedName>
        <fullName evidence="7">Nitrate/sulfonate/bicarbonate ABC transporter ATP-binding protein</fullName>
    </submittedName>
</protein>
<dbReference type="SMART" id="SM00382">
    <property type="entry name" value="AAA"/>
    <property type="match status" value="1"/>
</dbReference>
<dbReference type="Gene3D" id="3.40.50.300">
    <property type="entry name" value="P-loop containing nucleotide triphosphate hydrolases"/>
    <property type="match status" value="1"/>
</dbReference>
<keyword evidence="4" id="KW-0547">Nucleotide-binding</keyword>
<dbReference type="Proteomes" id="UP000192997">
    <property type="component" value="Unassembled WGS sequence"/>
</dbReference>
<reference evidence="8" key="1">
    <citation type="submission" date="2017-04" db="EMBL/GenBank/DDBJ databases">
        <authorList>
            <person name="Abreu V.A."/>
            <person name="Popin R.V."/>
            <person name="Rigonato J."/>
            <person name="Andreote A.P."/>
            <person name="Schaker P.C."/>
            <person name="Hoff-Risseti C."/>
            <person name="Alvarenga D.O."/>
            <person name="Varani A.M."/>
            <person name="Fiore M.F."/>
        </authorList>
    </citation>
    <scope>NUCLEOTIDE SEQUENCE [LARGE SCALE GENOMIC DNA]</scope>
    <source>
        <strain evidence="8">CENA303</strain>
    </source>
</reference>
<comment type="similarity">
    <text evidence="2">Belongs to the ABC transporter superfamily. Nitrate/nitrite/cyanate uptake transporter (NitT) (TC 3.A.1.16) family.</text>
</comment>
<dbReference type="PANTHER" id="PTHR42788">
    <property type="entry name" value="TAURINE IMPORT ATP-BINDING PROTEIN-RELATED"/>
    <property type="match status" value="1"/>
</dbReference>
<gene>
    <name evidence="7" type="ORF">B7O87_05315</name>
</gene>
<evidence type="ECO:0000256" key="4">
    <source>
        <dbReference type="ARBA" id="ARBA00022741"/>
    </source>
</evidence>
<dbReference type="GO" id="GO:0005886">
    <property type="term" value="C:plasma membrane"/>
    <property type="evidence" value="ECO:0007669"/>
    <property type="project" value="UniProtKB-SubCell"/>
</dbReference>
<dbReference type="PANTHER" id="PTHR42788:SF19">
    <property type="entry name" value="ALIPHATIC SULFONATES IMPORT ATP-BINDING PROTEIN SSUB 2"/>
    <property type="match status" value="1"/>
</dbReference>
<comment type="caution">
    <text evidence="7">The sequence shown here is derived from an EMBL/GenBank/DDBJ whole genome shotgun (WGS) entry which is preliminary data.</text>
</comment>
<dbReference type="CDD" id="cd03293">
    <property type="entry name" value="ABC_NrtD_SsuB_transporters"/>
    <property type="match status" value="1"/>
</dbReference>
<evidence type="ECO:0000256" key="2">
    <source>
        <dbReference type="ARBA" id="ARBA00009440"/>
    </source>
</evidence>
<evidence type="ECO:0000259" key="6">
    <source>
        <dbReference type="PROSITE" id="PS50893"/>
    </source>
</evidence>
<comment type="subcellular location">
    <subcellularLocation>
        <location evidence="1">Cell inner membrane</location>
        <topology evidence="1">Peripheral membrane protein</topology>
    </subcellularLocation>
</comment>
<evidence type="ECO:0000256" key="3">
    <source>
        <dbReference type="ARBA" id="ARBA00022448"/>
    </source>
</evidence>
<dbReference type="EMBL" id="NBYN01000022">
    <property type="protein sequence ID" value="OSO93803.1"/>
    <property type="molecule type" value="Genomic_DNA"/>
</dbReference>
<evidence type="ECO:0000313" key="7">
    <source>
        <dbReference type="EMBL" id="OSO93803.1"/>
    </source>
</evidence>
<feature type="domain" description="ABC transporter" evidence="6">
    <location>
        <begin position="12"/>
        <end position="237"/>
    </location>
</feature>
<dbReference type="SUPFAM" id="SSF52540">
    <property type="entry name" value="P-loop containing nucleoside triphosphate hydrolases"/>
    <property type="match status" value="1"/>
</dbReference>
<keyword evidence="3" id="KW-0813">Transport</keyword>
<evidence type="ECO:0000256" key="1">
    <source>
        <dbReference type="ARBA" id="ARBA00004417"/>
    </source>
</evidence>
<dbReference type="Pfam" id="PF00005">
    <property type="entry name" value="ABC_tran"/>
    <property type="match status" value="1"/>
</dbReference>
<dbReference type="InterPro" id="IPR003593">
    <property type="entry name" value="AAA+_ATPase"/>
</dbReference>
<dbReference type="InterPro" id="IPR003439">
    <property type="entry name" value="ABC_transporter-like_ATP-bd"/>
</dbReference>
<evidence type="ECO:0000256" key="5">
    <source>
        <dbReference type="ARBA" id="ARBA00022840"/>
    </source>
</evidence>
<dbReference type="InterPro" id="IPR050166">
    <property type="entry name" value="ABC_transporter_ATP-bind"/>
</dbReference>
<dbReference type="RefSeq" id="WP_009342343.1">
    <property type="nucleotide sequence ID" value="NZ_NBYN01000022.1"/>
</dbReference>
<name>A0A1X4G9L1_9CYAN</name>
<proteinExistence type="inferred from homology"/>
<evidence type="ECO:0000313" key="8">
    <source>
        <dbReference type="Proteomes" id="UP000192997"/>
    </source>
</evidence>
<dbReference type="PROSITE" id="PS50893">
    <property type="entry name" value="ABC_TRANSPORTER_2"/>
    <property type="match status" value="1"/>
</dbReference>
<organism evidence="7 8">
    <name type="scientific">Cylindrospermopsis raciborskii CENA303</name>
    <dbReference type="NCBI Taxonomy" id="1170769"/>
    <lineage>
        <taxon>Bacteria</taxon>
        <taxon>Bacillati</taxon>
        <taxon>Cyanobacteriota</taxon>
        <taxon>Cyanophyceae</taxon>
        <taxon>Nostocales</taxon>
        <taxon>Aphanizomenonaceae</taxon>
        <taxon>Cylindrospermopsis</taxon>
    </lineage>
</organism>
<dbReference type="InterPro" id="IPR027417">
    <property type="entry name" value="P-loop_NTPase"/>
</dbReference>
<keyword evidence="5 7" id="KW-0067">ATP-binding</keyword>
<dbReference type="AlphaFoldDB" id="A0A1X4G9L1"/>